<evidence type="ECO:0000313" key="3">
    <source>
        <dbReference type="EMBL" id="MFD2518764.1"/>
    </source>
</evidence>
<dbReference type="InterPro" id="IPR001650">
    <property type="entry name" value="Helicase_C-like"/>
</dbReference>
<gene>
    <name evidence="3" type="ORF">ACFSTG_12720</name>
</gene>
<dbReference type="RefSeq" id="WP_380753471.1">
    <property type="nucleotide sequence ID" value="NZ_JBHULT010000010.1"/>
</dbReference>
<dbReference type="Proteomes" id="UP001597468">
    <property type="component" value="Unassembled WGS sequence"/>
</dbReference>
<dbReference type="EC" id="3.6.4.-" evidence="3"/>
<sequence>MTQDIFGIEEKTVDKELYDYQQEDINKIFRILEAHPERYNLLYQLPTGGGKTVIFSQIVREYIQRTGKKVLILTHRIELCKQTSRMLSGFGVRNKVINSSIKELPDQNEYMCFVAMVETLNNRLNDEKVELENLGMVIIDEAHYNSFRKLFKFFEKSFILGVTATPLSSNIKLPMKDNYRELIVGDSISSLIGKGFLAKANTYSFDVGLSTLKVGINGDYTVKSSEELYSNFSMQEKLLDAYMEKSHGKKTLIFNNGINTSKEVYETFRNAGFDVRHLDNTTSKQDRKDILRWFKKTPDAVLTSVSILTTGFDEPTVESIILNRATKSLTLYYQMIGRGSRVLPGKDEFTVIDLGNNAARFGLWSAPVDWKQIFRSPDYFLENLVSDEEIEQNFKYEMPADLREKFAKSEDVSFDVEAEYDDIISKGLKSKTVLERSLDQHTRMCVENSEDVFDARLLAKELTEDIAYRIRRYSYCISNSTKNYRDWLKEDYMRKLRLRINQADF</sequence>
<keyword evidence="3" id="KW-0067">ATP-binding</keyword>
<comment type="caution">
    <text evidence="3">The sequence shown here is derived from an EMBL/GenBank/DDBJ whole genome shotgun (WGS) entry which is preliminary data.</text>
</comment>
<feature type="domain" description="Helicase C-terminal" evidence="2">
    <location>
        <begin position="238"/>
        <end position="406"/>
    </location>
</feature>
<dbReference type="GO" id="GO:0004386">
    <property type="term" value="F:helicase activity"/>
    <property type="evidence" value="ECO:0007669"/>
    <property type="project" value="UniProtKB-KW"/>
</dbReference>
<dbReference type="InterPro" id="IPR006935">
    <property type="entry name" value="Helicase/UvrB_N"/>
</dbReference>
<dbReference type="GO" id="GO:0016787">
    <property type="term" value="F:hydrolase activity"/>
    <property type="evidence" value="ECO:0007669"/>
    <property type="project" value="UniProtKB-KW"/>
</dbReference>
<dbReference type="PROSITE" id="PS51192">
    <property type="entry name" value="HELICASE_ATP_BIND_1"/>
    <property type="match status" value="1"/>
</dbReference>
<dbReference type="PANTHER" id="PTHR47396">
    <property type="entry name" value="TYPE I RESTRICTION ENZYME ECOKI R PROTEIN"/>
    <property type="match status" value="1"/>
</dbReference>
<dbReference type="SMART" id="SM00487">
    <property type="entry name" value="DEXDc"/>
    <property type="match status" value="1"/>
</dbReference>
<keyword evidence="3" id="KW-0547">Nucleotide-binding</keyword>
<protein>
    <submittedName>
        <fullName evidence="3">DEAD/DEAH box helicase</fullName>
        <ecNumber evidence="3">3.6.4.-</ecNumber>
    </submittedName>
</protein>
<dbReference type="Pfam" id="PF00271">
    <property type="entry name" value="Helicase_C"/>
    <property type="match status" value="1"/>
</dbReference>
<feature type="domain" description="Helicase ATP-binding" evidence="1">
    <location>
        <begin position="32"/>
        <end position="184"/>
    </location>
</feature>
<dbReference type="InterPro" id="IPR014001">
    <property type="entry name" value="Helicase_ATP-bd"/>
</dbReference>
<dbReference type="CDD" id="cd18799">
    <property type="entry name" value="SF2_C_EcoAI-like"/>
    <property type="match status" value="1"/>
</dbReference>
<dbReference type="PROSITE" id="PS51194">
    <property type="entry name" value="HELICASE_CTER"/>
    <property type="match status" value="1"/>
</dbReference>
<dbReference type="PANTHER" id="PTHR47396:SF1">
    <property type="entry name" value="ATP-DEPENDENT HELICASE IRC3-RELATED"/>
    <property type="match status" value="1"/>
</dbReference>
<dbReference type="InterPro" id="IPR050742">
    <property type="entry name" value="Helicase_Restrict-Modif_Enz"/>
</dbReference>
<dbReference type="Gene3D" id="3.40.50.300">
    <property type="entry name" value="P-loop containing nucleotide triphosphate hydrolases"/>
    <property type="match status" value="2"/>
</dbReference>
<proteinExistence type="predicted"/>
<keyword evidence="4" id="KW-1185">Reference proteome</keyword>
<accession>A0ABW5J0V9</accession>
<organism evidence="3 4">
    <name type="scientific">Salinimicrobium flavum</name>
    <dbReference type="NCBI Taxonomy" id="1737065"/>
    <lineage>
        <taxon>Bacteria</taxon>
        <taxon>Pseudomonadati</taxon>
        <taxon>Bacteroidota</taxon>
        <taxon>Flavobacteriia</taxon>
        <taxon>Flavobacteriales</taxon>
        <taxon>Flavobacteriaceae</taxon>
        <taxon>Salinimicrobium</taxon>
    </lineage>
</organism>
<dbReference type="SUPFAM" id="SSF52540">
    <property type="entry name" value="P-loop containing nucleoside triphosphate hydrolases"/>
    <property type="match status" value="1"/>
</dbReference>
<name>A0ABW5J0V9_9FLAO</name>
<evidence type="ECO:0000259" key="1">
    <source>
        <dbReference type="PROSITE" id="PS51192"/>
    </source>
</evidence>
<dbReference type="InterPro" id="IPR027417">
    <property type="entry name" value="P-loop_NTPase"/>
</dbReference>
<evidence type="ECO:0000313" key="4">
    <source>
        <dbReference type="Proteomes" id="UP001597468"/>
    </source>
</evidence>
<dbReference type="EMBL" id="JBHULT010000010">
    <property type="protein sequence ID" value="MFD2518764.1"/>
    <property type="molecule type" value="Genomic_DNA"/>
</dbReference>
<keyword evidence="3" id="KW-0347">Helicase</keyword>
<evidence type="ECO:0000259" key="2">
    <source>
        <dbReference type="PROSITE" id="PS51194"/>
    </source>
</evidence>
<dbReference type="SMART" id="SM00490">
    <property type="entry name" value="HELICc"/>
    <property type="match status" value="1"/>
</dbReference>
<keyword evidence="3" id="KW-0378">Hydrolase</keyword>
<dbReference type="Pfam" id="PF04851">
    <property type="entry name" value="ResIII"/>
    <property type="match status" value="1"/>
</dbReference>
<reference evidence="4" key="1">
    <citation type="journal article" date="2019" name="Int. J. Syst. Evol. Microbiol.">
        <title>The Global Catalogue of Microorganisms (GCM) 10K type strain sequencing project: providing services to taxonomists for standard genome sequencing and annotation.</title>
        <authorList>
            <consortium name="The Broad Institute Genomics Platform"/>
            <consortium name="The Broad Institute Genome Sequencing Center for Infectious Disease"/>
            <person name="Wu L."/>
            <person name="Ma J."/>
        </authorList>
    </citation>
    <scope>NUCLEOTIDE SEQUENCE [LARGE SCALE GENOMIC DNA]</scope>
    <source>
        <strain evidence="4">KCTC 42585</strain>
    </source>
</reference>